<dbReference type="OrthoDB" id="156916at2"/>
<dbReference type="RefSeq" id="WP_066791600.1">
    <property type="nucleotide sequence ID" value="NZ_LWQS01000125.1"/>
</dbReference>
<evidence type="ECO:0000256" key="1">
    <source>
        <dbReference type="SAM" id="Coils"/>
    </source>
</evidence>
<dbReference type="Pfam" id="PF05685">
    <property type="entry name" value="Uma2"/>
    <property type="match status" value="1"/>
</dbReference>
<protein>
    <recommendedName>
        <fullName evidence="2">Putative restriction endonuclease domain-containing protein</fullName>
    </recommendedName>
</protein>
<dbReference type="Proteomes" id="UP000078287">
    <property type="component" value="Unassembled WGS sequence"/>
</dbReference>
<gene>
    <name evidence="3" type="ORF">A6A03_05975</name>
</gene>
<feature type="domain" description="Putative restriction endonuclease" evidence="2">
    <location>
        <begin position="29"/>
        <end position="148"/>
    </location>
</feature>
<dbReference type="STRING" id="1707952.A6A03_05975"/>
<evidence type="ECO:0000259" key="2">
    <source>
        <dbReference type="Pfam" id="PF05685"/>
    </source>
</evidence>
<proteinExistence type="predicted"/>
<dbReference type="PANTHER" id="PTHR33352:SF2">
    <property type="entry name" value="SLL0995 PROTEIN"/>
    <property type="match status" value="1"/>
</dbReference>
<organism evidence="3 4">
    <name type="scientific">Chloroflexus islandicus</name>
    <dbReference type="NCBI Taxonomy" id="1707952"/>
    <lineage>
        <taxon>Bacteria</taxon>
        <taxon>Bacillati</taxon>
        <taxon>Chloroflexota</taxon>
        <taxon>Chloroflexia</taxon>
        <taxon>Chloroflexales</taxon>
        <taxon>Chloroflexineae</taxon>
        <taxon>Chloroflexaceae</taxon>
        <taxon>Chloroflexus</taxon>
    </lineage>
</organism>
<keyword evidence="1" id="KW-0175">Coiled coil</keyword>
<dbReference type="Gene3D" id="3.90.1570.10">
    <property type="entry name" value="tt1808, chain A"/>
    <property type="match status" value="1"/>
</dbReference>
<dbReference type="InterPro" id="IPR012296">
    <property type="entry name" value="Nuclease_put_TT1808"/>
</dbReference>
<dbReference type="InterPro" id="IPR008538">
    <property type="entry name" value="Uma2"/>
</dbReference>
<dbReference type="AlphaFoldDB" id="A0A178LRA0"/>
<dbReference type="InterPro" id="IPR011335">
    <property type="entry name" value="Restrct_endonuc-II-like"/>
</dbReference>
<accession>A0A178LRA0</accession>
<feature type="coiled-coil region" evidence="1">
    <location>
        <begin position="184"/>
        <end position="218"/>
    </location>
</feature>
<evidence type="ECO:0000313" key="3">
    <source>
        <dbReference type="EMBL" id="OAN36297.1"/>
    </source>
</evidence>
<dbReference type="CDD" id="cd06260">
    <property type="entry name" value="DUF820-like"/>
    <property type="match status" value="1"/>
</dbReference>
<reference evidence="3 4" key="1">
    <citation type="submission" date="2016-04" db="EMBL/GenBank/DDBJ databases">
        <title>Chloroflexus islandicus sp. nov., a thermophilic filamentous anoxygenic phototrophic bacterium from geyser Strokkur (Iceland).</title>
        <authorList>
            <person name="Gaisin V.A."/>
            <person name="Kalashnikov A.M."/>
            <person name="Sukhacheva M.V."/>
            <person name="Grouzdev D.S."/>
            <person name="Ivanov T.M."/>
            <person name="Kuznetsov B."/>
            <person name="Gorlenko V.M."/>
        </authorList>
    </citation>
    <scope>NUCLEOTIDE SEQUENCE [LARGE SCALE GENOMIC DNA]</scope>
    <source>
        <strain evidence="4">isl-2</strain>
    </source>
</reference>
<dbReference type="SUPFAM" id="SSF52980">
    <property type="entry name" value="Restriction endonuclease-like"/>
    <property type="match status" value="1"/>
</dbReference>
<dbReference type="PANTHER" id="PTHR33352">
    <property type="entry name" value="SLR1095 PROTEIN"/>
    <property type="match status" value="1"/>
</dbReference>
<comment type="caution">
    <text evidence="3">The sequence shown here is derived from an EMBL/GenBank/DDBJ whole genome shotgun (WGS) entry which is preliminary data.</text>
</comment>
<keyword evidence="4" id="KW-1185">Reference proteome</keyword>
<name>A0A178LRA0_9CHLR</name>
<dbReference type="EMBL" id="LWQS01000125">
    <property type="protein sequence ID" value="OAN36297.1"/>
    <property type="molecule type" value="Genomic_DNA"/>
</dbReference>
<sequence>MTSQPVAATPIVYPDSDGMPMADNTKQFRAIVTIQGNLDALFRERSDVFVAGDLLWYPVEGRPDIRRAPDVMVVFGRPKGDRGSYRQWEEDNIAPHVVFEVLSPVNTLTEMAAKLEFYDIYGVEEYYLYDPDTGDMSGWQRIDGRLRVIPELDGWISPRLGVKFSRTADGIQMYWPDGRPFVSFVELQAQAEQERQRAEQERQRAERLAARLRELGIDPE</sequence>
<evidence type="ECO:0000313" key="4">
    <source>
        <dbReference type="Proteomes" id="UP000078287"/>
    </source>
</evidence>